<protein>
    <recommendedName>
        <fullName evidence="7">Reverse transcriptase RNase H-like domain-containing protein</fullName>
    </recommendedName>
</protein>
<accession>A0A0C9U3M4</accession>
<evidence type="ECO:0000259" key="7">
    <source>
        <dbReference type="Pfam" id="PF17917"/>
    </source>
</evidence>
<dbReference type="InterPro" id="IPR043502">
    <property type="entry name" value="DNA/RNA_pol_sf"/>
</dbReference>
<dbReference type="InterPro" id="IPR043128">
    <property type="entry name" value="Rev_trsase/Diguanyl_cyclase"/>
</dbReference>
<keyword evidence="2" id="KW-0548">Nucleotidyltransferase</keyword>
<dbReference type="CDD" id="cd09274">
    <property type="entry name" value="RNase_HI_RT_Ty3"/>
    <property type="match status" value="1"/>
</dbReference>
<keyword evidence="3" id="KW-0540">Nuclease</keyword>
<dbReference type="AlphaFoldDB" id="A0A0C9U3M4"/>
<dbReference type="GO" id="GO:0003964">
    <property type="term" value="F:RNA-directed DNA polymerase activity"/>
    <property type="evidence" value="ECO:0007669"/>
    <property type="project" value="UniProtKB-KW"/>
</dbReference>
<keyword evidence="1" id="KW-0808">Transferase</keyword>
<organism evidence="8 9">
    <name type="scientific">Sphaerobolus stellatus (strain SS14)</name>
    <dbReference type="NCBI Taxonomy" id="990650"/>
    <lineage>
        <taxon>Eukaryota</taxon>
        <taxon>Fungi</taxon>
        <taxon>Dikarya</taxon>
        <taxon>Basidiomycota</taxon>
        <taxon>Agaricomycotina</taxon>
        <taxon>Agaricomycetes</taxon>
        <taxon>Phallomycetidae</taxon>
        <taxon>Geastrales</taxon>
        <taxon>Sphaerobolaceae</taxon>
        <taxon>Sphaerobolus</taxon>
    </lineage>
</organism>
<evidence type="ECO:0000256" key="3">
    <source>
        <dbReference type="ARBA" id="ARBA00022722"/>
    </source>
</evidence>
<evidence type="ECO:0000256" key="4">
    <source>
        <dbReference type="ARBA" id="ARBA00022759"/>
    </source>
</evidence>
<name>A0A0C9U3M4_SPHS4</name>
<keyword evidence="5" id="KW-0378">Hydrolase</keyword>
<dbReference type="GO" id="GO:0004519">
    <property type="term" value="F:endonuclease activity"/>
    <property type="evidence" value="ECO:0007669"/>
    <property type="project" value="UniProtKB-KW"/>
</dbReference>
<evidence type="ECO:0000256" key="6">
    <source>
        <dbReference type="ARBA" id="ARBA00022918"/>
    </source>
</evidence>
<keyword evidence="4" id="KW-0255">Endonuclease</keyword>
<evidence type="ECO:0000313" key="9">
    <source>
        <dbReference type="Proteomes" id="UP000054279"/>
    </source>
</evidence>
<dbReference type="HOGENOM" id="CLU_000384_33_3_1"/>
<dbReference type="Proteomes" id="UP000054279">
    <property type="component" value="Unassembled WGS sequence"/>
</dbReference>
<feature type="non-terminal residue" evidence="8">
    <location>
        <position position="1"/>
    </location>
</feature>
<dbReference type="PANTHER" id="PTHR34072">
    <property type="entry name" value="ENZYMATIC POLYPROTEIN-RELATED"/>
    <property type="match status" value="1"/>
</dbReference>
<dbReference type="Pfam" id="PF17917">
    <property type="entry name" value="RT_RNaseH"/>
    <property type="match status" value="1"/>
</dbReference>
<feature type="non-terminal residue" evidence="8">
    <location>
        <position position="234"/>
    </location>
</feature>
<evidence type="ECO:0000256" key="2">
    <source>
        <dbReference type="ARBA" id="ARBA00022695"/>
    </source>
</evidence>
<evidence type="ECO:0000256" key="5">
    <source>
        <dbReference type="ARBA" id="ARBA00022801"/>
    </source>
</evidence>
<dbReference type="Gene3D" id="3.30.70.270">
    <property type="match status" value="1"/>
</dbReference>
<sequence length="234" mass="26443">GLVMDPDKVESVLTWKTPTNKSLLAGFIGTVSYLAPNCESIRIPMGILTARTGSTSIWRWGPTEQRAFENIKEIVQIHRNHHRKPIDYSPKAHPLNLIADASLTGGGGVLTQGDDPHSGNIIAFWSGKFSPGQQNYPVHERELLAIIVRATLEAERTSRRARIHFRIFTDHKPLEFLMSQFKLSARQHRWIDFLSDYDFTITYLPGKDNTVADALSRIYSDEPAGIQRSKSEYI</sequence>
<dbReference type="OrthoDB" id="1750432at2759"/>
<dbReference type="InterPro" id="IPR041373">
    <property type="entry name" value="RT_RNaseH"/>
</dbReference>
<dbReference type="GO" id="GO:0016787">
    <property type="term" value="F:hydrolase activity"/>
    <property type="evidence" value="ECO:0007669"/>
    <property type="project" value="UniProtKB-KW"/>
</dbReference>
<reference evidence="8 9" key="1">
    <citation type="submission" date="2014-06" db="EMBL/GenBank/DDBJ databases">
        <title>Evolutionary Origins and Diversification of the Mycorrhizal Mutualists.</title>
        <authorList>
            <consortium name="DOE Joint Genome Institute"/>
            <consortium name="Mycorrhizal Genomics Consortium"/>
            <person name="Kohler A."/>
            <person name="Kuo A."/>
            <person name="Nagy L.G."/>
            <person name="Floudas D."/>
            <person name="Copeland A."/>
            <person name="Barry K.W."/>
            <person name="Cichocki N."/>
            <person name="Veneault-Fourrey C."/>
            <person name="LaButti K."/>
            <person name="Lindquist E.A."/>
            <person name="Lipzen A."/>
            <person name="Lundell T."/>
            <person name="Morin E."/>
            <person name="Murat C."/>
            <person name="Riley R."/>
            <person name="Ohm R."/>
            <person name="Sun H."/>
            <person name="Tunlid A."/>
            <person name="Henrissat B."/>
            <person name="Grigoriev I.V."/>
            <person name="Hibbett D.S."/>
            <person name="Martin F."/>
        </authorList>
    </citation>
    <scope>NUCLEOTIDE SEQUENCE [LARGE SCALE GENOMIC DNA]</scope>
    <source>
        <strain evidence="8 9">SS14</strain>
    </source>
</reference>
<proteinExistence type="predicted"/>
<dbReference type="EMBL" id="KN837297">
    <property type="protein sequence ID" value="KIJ28799.1"/>
    <property type="molecule type" value="Genomic_DNA"/>
</dbReference>
<keyword evidence="6" id="KW-0695">RNA-directed DNA polymerase</keyword>
<dbReference type="SUPFAM" id="SSF56672">
    <property type="entry name" value="DNA/RNA polymerases"/>
    <property type="match status" value="1"/>
</dbReference>
<feature type="domain" description="Reverse transcriptase RNase H-like" evidence="7">
    <location>
        <begin position="93"/>
        <end position="197"/>
    </location>
</feature>
<evidence type="ECO:0000313" key="8">
    <source>
        <dbReference type="EMBL" id="KIJ28799.1"/>
    </source>
</evidence>
<gene>
    <name evidence="8" type="ORF">M422DRAFT_112334</name>
</gene>
<evidence type="ECO:0000256" key="1">
    <source>
        <dbReference type="ARBA" id="ARBA00022679"/>
    </source>
</evidence>
<keyword evidence="9" id="KW-1185">Reference proteome</keyword>